<dbReference type="VEuPathDB" id="VectorBase:LDEU000670"/>
<feature type="transmembrane region" description="Helical" evidence="9">
    <location>
        <begin position="180"/>
        <end position="199"/>
    </location>
</feature>
<keyword evidence="2 9" id="KW-0813">Transport</keyword>
<evidence type="ECO:0000256" key="6">
    <source>
        <dbReference type="ARBA" id="ARBA00022989"/>
    </source>
</evidence>
<comment type="similarity">
    <text evidence="1 9">Belongs to the YIF1 family.</text>
</comment>
<dbReference type="Pfam" id="PF03878">
    <property type="entry name" value="YIF1"/>
    <property type="match status" value="1"/>
</dbReference>
<keyword evidence="3 9" id="KW-0812">Transmembrane</keyword>
<dbReference type="InterPro" id="IPR005578">
    <property type="entry name" value="Yif1_fam"/>
</dbReference>
<proteinExistence type="inferred from homology"/>
<evidence type="ECO:0000256" key="9">
    <source>
        <dbReference type="RuleBase" id="RU368073"/>
    </source>
</evidence>
<reference evidence="11 12" key="1">
    <citation type="journal article" date="2018" name="Gigascience">
        <title>Genomes of trombidid mites reveal novel predicted allergens and laterally-transferred genes associated with secondary metabolism.</title>
        <authorList>
            <person name="Dong X."/>
            <person name="Chaisiri K."/>
            <person name="Xia D."/>
            <person name="Armstrong S.D."/>
            <person name="Fang Y."/>
            <person name="Donnelly M.J."/>
            <person name="Kadowaki T."/>
            <person name="McGarry J.W."/>
            <person name="Darby A.C."/>
            <person name="Makepeace B.L."/>
        </authorList>
    </citation>
    <scope>NUCLEOTIDE SEQUENCE [LARGE SCALE GENOMIC DNA]</scope>
    <source>
        <strain evidence="11">UoL-UT</strain>
    </source>
</reference>
<feature type="transmembrane region" description="Helical" evidence="9">
    <location>
        <begin position="311"/>
        <end position="329"/>
    </location>
</feature>
<organism evidence="11 12">
    <name type="scientific">Leptotrombidium deliense</name>
    <dbReference type="NCBI Taxonomy" id="299467"/>
    <lineage>
        <taxon>Eukaryota</taxon>
        <taxon>Metazoa</taxon>
        <taxon>Ecdysozoa</taxon>
        <taxon>Arthropoda</taxon>
        <taxon>Chelicerata</taxon>
        <taxon>Arachnida</taxon>
        <taxon>Acari</taxon>
        <taxon>Acariformes</taxon>
        <taxon>Trombidiformes</taxon>
        <taxon>Prostigmata</taxon>
        <taxon>Anystina</taxon>
        <taxon>Parasitengona</taxon>
        <taxon>Trombiculoidea</taxon>
        <taxon>Trombiculidae</taxon>
        <taxon>Leptotrombidium</taxon>
    </lineage>
</organism>
<dbReference type="GO" id="GO:0015031">
    <property type="term" value="P:protein transport"/>
    <property type="evidence" value="ECO:0007669"/>
    <property type="project" value="UniProtKB-KW"/>
</dbReference>
<keyword evidence="6 9" id="KW-1133">Transmembrane helix</keyword>
<sequence length="338" mass="38040">MKLNQATRRQRPEKRDQSTPFQSGGYQTQPDYTSYYDPTVGPQLFDDTSGYGSYSVQSQQAYYAPQAPVYAPSAAPFNYYEPQQPDFGIGASLLNKQMVDAGAQILQTQMAAAAGYYSQEVANKSSTWFGNLKYYFAVDTGYVLKKLLLLFLPFTHKEWSVRYNPEGAIAPKDEINAPDLYIPTMGFVTYILVAGYLLGVNDRFSPEQLGIQSSAALAWLIMEVMLVFFACYLMNISSMLGFLHLLSYSSYKFVCMIVALLVSLVFFEFGYYIALSYTSLSLGYFLLRSLRLAMESGATSNQMYSSPKSSLYLVLVICFAQPVVMYFLTRHLIIRVVV</sequence>
<evidence type="ECO:0000256" key="5">
    <source>
        <dbReference type="ARBA" id="ARBA00022927"/>
    </source>
</evidence>
<keyword evidence="7 9" id="KW-0333">Golgi apparatus</keyword>
<dbReference type="PANTHER" id="PTHR14083:SF0">
    <property type="entry name" value="YIP1D-INTERACTING FACTOR 1, ISOFORM C"/>
    <property type="match status" value="1"/>
</dbReference>
<dbReference type="OrthoDB" id="337750at2759"/>
<evidence type="ECO:0000256" key="4">
    <source>
        <dbReference type="ARBA" id="ARBA00022824"/>
    </source>
</evidence>
<comment type="function">
    <text evidence="9">Has a role in transport between endoplasmic reticulum and Golgi.</text>
</comment>
<dbReference type="PANTHER" id="PTHR14083">
    <property type="entry name" value="YIP1 INTERACTING FACTOR HOMOLOG YIF1 PROTEIN"/>
    <property type="match status" value="1"/>
</dbReference>
<name>A0A443SV43_9ACAR</name>
<dbReference type="AlphaFoldDB" id="A0A443SV43"/>
<keyword evidence="5 9" id="KW-0653">Protein transport</keyword>
<evidence type="ECO:0000256" key="1">
    <source>
        <dbReference type="ARBA" id="ARBA00009727"/>
    </source>
</evidence>
<feature type="region of interest" description="Disordered" evidence="10">
    <location>
        <begin position="1"/>
        <end position="39"/>
    </location>
</feature>
<keyword evidence="4 9" id="KW-0256">Endoplasmic reticulum</keyword>
<dbReference type="STRING" id="299467.A0A443SV43"/>
<dbReference type="GO" id="GO:0030134">
    <property type="term" value="C:COPII-coated ER to Golgi transport vesicle"/>
    <property type="evidence" value="ECO:0007669"/>
    <property type="project" value="TreeGrafter"/>
</dbReference>
<evidence type="ECO:0000256" key="10">
    <source>
        <dbReference type="SAM" id="MobiDB-lite"/>
    </source>
</evidence>
<evidence type="ECO:0000313" key="12">
    <source>
        <dbReference type="Proteomes" id="UP000288716"/>
    </source>
</evidence>
<comment type="subcellular location">
    <subcellularLocation>
        <location evidence="9">Endoplasmic reticulum membrane</location>
        <topology evidence="9">Multi-pass membrane protein</topology>
    </subcellularLocation>
    <subcellularLocation>
        <location evidence="9">Golgi apparatus membrane</location>
        <topology evidence="9">Multi-pass membrane protein</topology>
    </subcellularLocation>
</comment>
<feature type="transmembrane region" description="Helical" evidence="9">
    <location>
        <begin position="245"/>
        <end position="265"/>
    </location>
</feature>
<evidence type="ECO:0000313" key="11">
    <source>
        <dbReference type="EMBL" id="RWS31370.1"/>
    </source>
</evidence>
<gene>
    <name evidence="11" type="ORF">B4U80_00065</name>
</gene>
<protein>
    <recommendedName>
        <fullName evidence="9">Protein YIF1</fullName>
    </recommendedName>
</protein>
<keyword evidence="8 9" id="KW-0472">Membrane</keyword>
<feature type="compositionally biased region" description="Polar residues" evidence="10">
    <location>
        <begin position="18"/>
        <end position="32"/>
    </location>
</feature>
<dbReference type="EMBL" id="NCKV01000184">
    <property type="protein sequence ID" value="RWS31370.1"/>
    <property type="molecule type" value="Genomic_DNA"/>
</dbReference>
<evidence type="ECO:0000256" key="2">
    <source>
        <dbReference type="ARBA" id="ARBA00022448"/>
    </source>
</evidence>
<dbReference type="GO" id="GO:0005789">
    <property type="term" value="C:endoplasmic reticulum membrane"/>
    <property type="evidence" value="ECO:0007669"/>
    <property type="project" value="UniProtKB-SubCell"/>
</dbReference>
<evidence type="ECO:0000256" key="8">
    <source>
        <dbReference type="ARBA" id="ARBA00023136"/>
    </source>
</evidence>
<accession>A0A443SV43</accession>
<dbReference type="GO" id="GO:0000139">
    <property type="term" value="C:Golgi membrane"/>
    <property type="evidence" value="ECO:0007669"/>
    <property type="project" value="UniProtKB-SubCell"/>
</dbReference>
<dbReference type="GO" id="GO:0005793">
    <property type="term" value="C:endoplasmic reticulum-Golgi intermediate compartment"/>
    <property type="evidence" value="ECO:0007669"/>
    <property type="project" value="UniProtKB-UniRule"/>
</dbReference>
<keyword evidence="12" id="KW-1185">Reference proteome</keyword>
<evidence type="ECO:0000256" key="3">
    <source>
        <dbReference type="ARBA" id="ARBA00022692"/>
    </source>
</evidence>
<dbReference type="Proteomes" id="UP000288716">
    <property type="component" value="Unassembled WGS sequence"/>
</dbReference>
<comment type="caution">
    <text evidence="11">The sequence shown here is derived from an EMBL/GenBank/DDBJ whole genome shotgun (WGS) entry which is preliminary data.</text>
</comment>
<dbReference type="GO" id="GO:0006888">
    <property type="term" value="P:endoplasmic reticulum to Golgi vesicle-mediated transport"/>
    <property type="evidence" value="ECO:0007669"/>
    <property type="project" value="UniProtKB-UniRule"/>
</dbReference>
<evidence type="ECO:0000256" key="7">
    <source>
        <dbReference type="ARBA" id="ARBA00023034"/>
    </source>
</evidence>